<dbReference type="AlphaFoldDB" id="A0A3D8QDN0"/>
<evidence type="ECO:0000256" key="2">
    <source>
        <dbReference type="SAM" id="Phobius"/>
    </source>
</evidence>
<keyword evidence="2" id="KW-0812">Transmembrane</keyword>
<feature type="transmembrane region" description="Helical" evidence="2">
    <location>
        <begin position="89"/>
        <end position="116"/>
    </location>
</feature>
<dbReference type="STRING" id="1849047.A0A3D8QDN0"/>
<keyword evidence="4" id="KW-1185">Reference proteome</keyword>
<dbReference type="PANTHER" id="PTHR33048:SF47">
    <property type="entry name" value="INTEGRAL MEMBRANE PROTEIN-RELATED"/>
    <property type="match status" value="1"/>
</dbReference>
<dbReference type="EMBL" id="PDLM01000016">
    <property type="protein sequence ID" value="RDW59953.1"/>
    <property type="molecule type" value="Genomic_DNA"/>
</dbReference>
<dbReference type="Proteomes" id="UP000256645">
    <property type="component" value="Unassembled WGS sequence"/>
</dbReference>
<evidence type="ECO:0008006" key="5">
    <source>
        <dbReference type="Google" id="ProtNLM"/>
    </source>
</evidence>
<feature type="transmembrane region" description="Helical" evidence="2">
    <location>
        <begin position="46"/>
        <end position="65"/>
    </location>
</feature>
<dbReference type="OrthoDB" id="3903189at2759"/>
<feature type="transmembrane region" description="Helical" evidence="2">
    <location>
        <begin position="15"/>
        <end position="34"/>
    </location>
</feature>
<accession>A0A3D8QDN0</accession>
<sequence length="231" mass="26201">MGVLTADDFLRESCIWYAISILVVITRITTQVLRQKSWRNLCADDWLMLLVTIAYTGVLIGLNHLTRYEHILPQNDTDLNVDHPIEQQILISKICIATEMCMLTTLWGIKACLLILYNKITKLLLIGIFGLGLLTIVAATMTRYYNFANPLSISEALPWYFRECSTAMLASNLVLCRPAFMAFINRFRKSRTGKGTPESTEYTFSSHSRQLSNKAGIDCQSDFESTRDSIP</sequence>
<proteinExistence type="predicted"/>
<feature type="transmembrane region" description="Helical" evidence="2">
    <location>
        <begin position="123"/>
        <end position="145"/>
    </location>
</feature>
<protein>
    <recommendedName>
        <fullName evidence="5">Integral membrane protein</fullName>
    </recommendedName>
</protein>
<evidence type="ECO:0000256" key="1">
    <source>
        <dbReference type="SAM" id="MobiDB-lite"/>
    </source>
</evidence>
<gene>
    <name evidence="3" type="ORF">BP6252_13040</name>
</gene>
<dbReference type="InterPro" id="IPR052337">
    <property type="entry name" value="SAT4-like"/>
</dbReference>
<keyword evidence="2" id="KW-0472">Membrane</keyword>
<dbReference type="PANTHER" id="PTHR33048">
    <property type="entry name" value="PTH11-LIKE INTEGRAL MEMBRANE PROTEIN (AFU_ORTHOLOGUE AFUA_5G11245)"/>
    <property type="match status" value="1"/>
</dbReference>
<organism evidence="3 4">
    <name type="scientific">Coleophoma cylindrospora</name>
    <dbReference type="NCBI Taxonomy" id="1849047"/>
    <lineage>
        <taxon>Eukaryota</taxon>
        <taxon>Fungi</taxon>
        <taxon>Dikarya</taxon>
        <taxon>Ascomycota</taxon>
        <taxon>Pezizomycotina</taxon>
        <taxon>Leotiomycetes</taxon>
        <taxon>Helotiales</taxon>
        <taxon>Dermateaceae</taxon>
        <taxon>Coleophoma</taxon>
    </lineage>
</organism>
<comment type="caution">
    <text evidence="3">The sequence shown here is derived from an EMBL/GenBank/DDBJ whole genome shotgun (WGS) entry which is preliminary data.</text>
</comment>
<evidence type="ECO:0000313" key="3">
    <source>
        <dbReference type="EMBL" id="RDW59953.1"/>
    </source>
</evidence>
<feature type="transmembrane region" description="Helical" evidence="2">
    <location>
        <begin position="165"/>
        <end position="184"/>
    </location>
</feature>
<feature type="compositionally biased region" description="Polar residues" evidence="1">
    <location>
        <begin position="197"/>
        <end position="213"/>
    </location>
</feature>
<name>A0A3D8QDN0_9HELO</name>
<reference evidence="3 4" key="1">
    <citation type="journal article" date="2018" name="IMA Fungus">
        <title>IMA Genome-F 9: Draft genome sequence of Annulohypoxylon stygium, Aspergillus mulundensis, Berkeleyomyces basicola (syn. Thielaviopsis basicola), Ceratocystis smalleyi, two Cercospora beticola strains, Coleophoma cylindrospora, Fusarium fracticaudum, Phialophora cf. hyalina, and Morchella septimelata.</title>
        <authorList>
            <person name="Wingfield B.D."/>
            <person name="Bills G.F."/>
            <person name="Dong Y."/>
            <person name="Huang W."/>
            <person name="Nel W.J."/>
            <person name="Swalarsk-Parry B.S."/>
            <person name="Vaghefi N."/>
            <person name="Wilken P.M."/>
            <person name="An Z."/>
            <person name="de Beer Z.W."/>
            <person name="De Vos L."/>
            <person name="Chen L."/>
            <person name="Duong T.A."/>
            <person name="Gao Y."/>
            <person name="Hammerbacher A."/>
            <person name="Kikkert J.R."/>
            <person name="Li Y."/>
            <person name="Li H."/>
            <person name="Li K."/>
            <person name="Li Q."/>
            <person name="Liu X."/>
            <person name="Ma X."/>
            <person name="Naidoo K."/>
            <person name="Pethybridge S.J."/>
            <person name="Sun J."/>
            <person name="Steenkamp E.T."/>
            <person name="van der Nest M.A."/>
            <person name="van Wyk S."/>
            <person name="Wingfield M.J."/>
            <person name="Xiong C."/>
            <person name="Yue Q."/>
            <person name="Zhang X."/>
        </authorList>
    </citation>
    <scope>NUCLEOTIDE SEQUENCE [LARGE SCALE GENOMIC DNA]</scope>
    <source>
        <strain evidence="3 4">BP6252</strain>
    </source>
</reference>
<keyword evidence="2" id="KW-1133">Transmembrane helix</keyword>
<evidence type="ECO:0000313" key="4">
    <source>
        <dbReference type="Proteomes" id="UP000256645"/>
    </source>
</evidence>
<feature type="region of interest" description="Disordered" evidence="1">
    <location>
        <begin position="193"/>
        <end position="231"/>
    </location>
</feature>